<dbReference type="Pfam" id="PF12705">
    <property type="entry name" value="PDDEXK_1"/>
    <property type="match status" value="1"/>
</dbReference>
<gene>
    <name evidence="2" type="ORF">S01H1_34466</name>
</gene>
<feature type="domain" description="PD-(D/E)XK endonuclease-like" evidence="1">
    <location>
        <begin position="10"/>
        <end position="154"/>
    </location>
</feature>
<dbReference type="AlphaFoldDB" id="X0UXE3"/>
<dbReference type="EMBL" id="BARS01021463">
    <property type="protein sequence ID" value="GAG03882.1"/>
    <property type="molecule type" value="Genomic_DNA"/>
</dbReference>
<protein>
    <recommendedName>
        <fullName evidence="1">PD-(D/E)XK endonuclease-like domain-containing protein</fullName>
    </recommendedName>
</protein>
<reference evidence="2" key="1">
    <citation type="journal article" date="2014" name="Front. Microbiol.">
        <title>High frequency of phylogenetically diverse reductive dehalogenase-homologous genes in deep subseafloor sedimentary metagenomes.</title>
        <authorList>
            <person name="Kawai M."/>
            <person name="Futagami T."/>
            <person name="Toyoda A."/>
            <person name="Takaki Y."/>
            <person name="Nishi S."/>
            <person name="Hori S."/>
            <person name="Arai W."/>
            <person name="Tsubouchi T."/>
            <person name="Morono Y."/>
            <person name="Uchiyama I."/>
            <person name="Ito T."/>
            <person name="Fujiyama A."/>
            <person name="Inagaki F."/>
            <person name="Takami H."/>
        </authorList>
    </citation>
    <scope>NUCLEOTIDE SEQUENCE</scope>
    <source>
        <strain evidence="2">Expedition CK06-06</strain>
    </source>
</reference>
<dbReference type="InterPro" id="IPR038726">
    <property type="entry name" value="PDDEXK_AddAB-type"/>
</dbReference>
<evidence type="ECO:0000313" key="2">
    <source>
        <dbReference type="EMBL" id="GAG03882.1"/>
    </source>
</evidence>
<feature type="non-terminal residue" evidence="2">
    <location>
        <position position="190"/>
    </location>
</feature>
<sequence>MRPPGGINLARGKAVHKATEADNRCFIDNRTRLDVEVLTLIAEEKFDEILLKEGLFIPKSKEGDRDKIISKARSEVVTSVKLYAEMEKDWEPVSTEENYTIDIGYPLPTNCYLDMVDTTNCIWDWKTQAKKGTIQAGIQDMFYSKAYEAKWGVRPSFKYCCLILTQKPYVDIQVIDPIQDYSILDRYVKA</sequence>
<proteinExistence type="predicted"/>
<evidence type="ECO:0000259" key="1">
    <source>
        <dbReference type="Pfam" id="PF12705"/>
    </source>
</evidence>
<comment type="caution">
    <text evidence="2">The sequence shown here is derived from an EMBL/GenBank/DDBJ whole genome shotgun (WGS) entry which is preliminary data.</text>
</comment>
<name>X0UXE3_9ZZZZ</name>
<organism evidence="2">
    <name type="scientific">marine sediment metagenome</name>
    <dbReference type="NCBI Taxonomy" id="412755"/>
    <lineage>
        <taxon>unclassified sequences</taxon>
        <taxon>metagenomes</taxon>
        <taxon>ecological metagenomes</taxon>
    </lineage>
</organism>
<accession>X0UXE3</accession>